<accession>F3QMJ2</accession>
<dbReference type="HOGENOM" id="CLU_3255236_0_0_4"/>
<dbReference type="EMBL" id="AFBP01000080">
    <property type="protein sequence ID" value="EGG51849.1"/>
    <property type="molecule type" value="Genomic_DNA"/>
</dbReference>
<sequence length="42" mass="4894">MDFQSFLQQLSTIRLRGLWITALTAESCPHFPMVNACLRNWP</sequence>
<dbReference type="AlphaFoldDB" id="F3QMJ2"/>
<evidence type="ECO:0000313" key="1">
    <source>
        <dbReference type="EMBL" id="EGG51849.1"/>
    </source>
</evidence>
<proteinExistence type="predicted"/>
<name>F3QMJ2_9BURK</name>
<reference evidence="1 2" key="1">
    <citation type="submission" date="2011-02" db="EMBL/GenBank/DDBJ databases">
        <authorList>
            <person name="Weinstock G."/>
            <person name="Sodergren E."/>
            <person name="Clifton S."/>
            <person name="Fulton L."/>
            <person name="Fulton B."/>
            <person name="Courtney L."/>
            <person name="Fronick C."/>
            <person name="Harrison M."/>
            <person name="Strong C."/>
            <person name="Farmer C."/>
            <person name="Delahaunty K."/>
            <person name="Markovic C."/>
            <person name="Hall O."/>
            <person name="Minx P."/>
            <person name="Tomlinson C."/>
            <person name="Mitreva M."/>
            <person name="Hou S."/>
            <person name="Chen J."/>
            <person name="Wollam A."/>
            <person name="Pepin K.H."/>
            <person name="Johnson M."/>
            <person name="Bhonagiri V."/>
            <person name="Zhang X."/>
            <person name="Suruliraj S."/>
            <person name="Warren W."/>
            <person name="Chinwalla A."/>
            <person name="Mardis E.R."/>
            <person name="Wilson R.K."/>
        </authorList>
    </citation>
    <scope>NUCLEOTIDE SEQUENCE [LARGE SCALE GENOMIC DNA]</scope>
    <source>
        <strain evidence="1 2">YIT 11859</strain>
    </source>
</reference>
<gene>
    <name evidence="1" type="ORF">HMPREF9439_02171</name>
</gene>
<comment type="caution">
    <text evidence="1">The sequence shown here is derived from an EMBL/GenBank/DDBJ whole genome shotgun (WGS) entry which is preliminary data.</text>
</comment>
<protein>
    <submittedName>
        <fullName evidence="1">Uncharacterized protein</fullName>
    </submittedName>
</protein>
<keyword evidence="2" id="KW-1185">Reference proteome</keyword>
<dbReference type="Proteomes" id="UP000005156">
    <property type="component" value="Unassembled WGS sequence"/>
</dbReference>
<evidence type="ECO:0000313" key="2">
    <source>
        <dbReference type="Proteomes" id="UP000005156"/>
    </source>
</evidence>
<organism evidence="1 2">
    <name type="scientific">Parasutterella excrementihominis YIT 11859</name>
    <dbReference type="NCBI Taxonomy" id="762966"/>
    <lineage>
        <taxon>Bacteria</taxon>
        <taxon>Pseudomonadati</taxon>
        <taxon>Pseudomonadota</taxon>
        <taxon>Betaproteobacteria</taxon>
        <taxon>Burkholderiales</taxon>
        <taxon>Sutterellaceae</taxon>
        <taxon>Parasutterella</taxon>
    </lineage>
</organism>